<dbReference type="Gramene" id="OIT26719">
    <property type="protein sequence ID" value="OIT26719"/>
    <property type="gene ID" value="A4A49_26458"/>
</dbReference>
<name>A0A1J6KYL8_NICAT</name>
<comment type="caution">
    <text evidence="1">The sequence shown here is derived from an EMBL/GenBank/DDBJ whole genome shotgun (WGS) entry which is preliminary data.</text>
</comment>
<dbReference type="SMR" id="A0A1J6KYL8"/>
<proteinExistence type="predicted"/>
<sequence>MTTKAGLQFEKKRAKYDKEISQINNSQIRKTLTKLLANKYFPSFKTKTKLTCSKQLAHDQDLYHGSKPKKNTNNQTKQTYFRRKQLEDHYMMTCFKTTTEH</sequence>
<reference evidence="1" key="1">
    <citation type="submission" date="2016-11" db="EMBL/GenBank/DDBJ databases">
        <title>The genome of Nicotiana attenuata.</title>
        <authorList>
            <person name="Xu S."/>
            <person name="Brockmoeller T."/>
            <person name="Gaquerel E."/>
            <person name="Navarro A."/>
            <person name="Kuhl H."/>
            <person name="Gase K."/>
            <person name="Ling Z."/>
            <person name="Zhou W."/>
            <person name="Kreitzer C."/>
            <person name="Stanke M."/>
            <person name="Tang H."/>
            <person name="Lyons E."/>
            <person name="Pandey P."/>
            <person name="Pandey S.P."/>
            <person name="Timmermann B."/>
            <person name="Baldwin I.T."/>
        </authorList>
    </citation>
    <scope>NUCLEOTIDE SEQUENCE [LARGE SCALE GENOMIC DNA]</scope>
    <source>
        <strain evidence="1">UT</strain>
    </source>
</reference>
<accession>A0A1J6KYL8</accession>
<gene>
    <name evidence="1" type="ORF">A4A49_26458</name>
</gene>
<dbReference type="EMBL" id="MJEQ01002694">
    <property type="protein sequence ID" value="OIT26719.1"/>
    <property type="molecule type" value="Genomic_DNA"/>
</dbReference>
<dbReference type="AlphaFoldDB" id="A0A1J6KYL8"/>
<keyword evidence="2" id="KW-1185">Reference proteome</keyword>
<organism evidence="1 2">
    <name type="scientific">Nicotiana attenuata</name>
    <name type="common">Coyote tobacco</name>
    <dbReference type="NCBI Taxonomy" id="49451"/>
    <lineage>
        <taxon>Eukaryota</taxon>
        <taxon>Viridiplantae</taxon>
        <taxon>Streptophyta</taxon>
        <taxon>Embryophyta</taxon>
        <taxon>Tracheophyta</taxon>
        <taxon>Spermatophyta</taxon>
        <taxon>Magnoliopsida</taxon>
        <taxon>eudicotyledons</taxon>
        <taxon>Gunneridae</taxon>
        <taxon>Pentapetalae</taxon>
        <taxon>asterids</taxon>
        <taxon>lamiids</taxon>
        <taxon>Solanales</taxon>
        <taxon>Solanaceae</taxon>
        <taxon>Nicotianoideae</taxon>
        <taxon>Nicotianeae</taxon>
        <taxon>Nicotiana</taxon>
    </lineage>
</organism>
<evidence type="ECO:0000313" key="1">
    <source>
        <dbReference type="EMBL" id="OIT26719.1"/>
    </source>
</evidence>
<protein>
    <submittedName>
        <fullName evidence="1">Uncharacterized protein</fullName>
    </submittedName>
</protein>
<evidence type="ECO:0000313" key="2">
    <source>
        <dbReference type="Proteomes" id="UP000187609"/>
    </source>
</evidence>
<dbReference type="Proteomes" id="UP000187609">
    <property type="component" value="Unassembled WGS sequence"/>
</dbReference>